<evidence type="ECO:0000313" key="1">
    <source>
        <dbReference type="EMBL" id="MEB4590113.1"/>
    </source>
</evidence>
<accession>A0ABU6CTI1</accession>
<name>A0ABU6CTI1_9GAMM</name>
<dbReference type="RefSeq" id="WP_324693349.1">
    <property type="nucleotide sequence ID" value="NZ_JAYMYJ010000030.1"/>
</dbReference>
<organism evidence="1 2">
    <name type="scientific">Candidatus Thiothrix phosphatis</name>
    <dbReference type="NCBI Taxonomy" id="3112415"/>
    <lineage>
        <taxon>Bacteria</taxon>
        <taxon>Pseudomonadati</taxon>
        <taxon>Pseudomonadota</taxon>
        <taxon>Gammaproteobacteria</taxon>
        <taxon>Thiotrichales</taxon>
        <taxon>Thiotrichaceae</taxon>
        <taxon>Thiothrix</taxon>
    </lineage>
</organism>
<evidence type="ECO:0000313" key="2">
    <source>
        <dbReference type="Proteomes" id="UP001308005"/>
    </source>
</evidence>
<gene>
    <name evidence="1" type="ORF">VSS37_03890</name>
</gene>
<keyword evidence="2" id="KW-1185">Reference proteome</keyword>
<proteinExistence type="predicted"/>
<sequence>MDIYKVRQANAQHVIDKRFDGVKAHFANEIKTSTVVVNRWFAAGEEQRRNIGSNAARKIEQALGLPYGWLDQEHESLNDLEADAKKRTALRIASGETYPIPLRQTVLIDQRLRLTLIDQLQGNLMLLSTDKDAYALQLHGHNPTIWLHHRWLIVIEPNTPIAPDECLLLTLKNGELLLRLLVHDSPTQMAVRNPVSGEQEILLHDQIEKSEYAYIGIPPSKVTLPTGEANS</sequence>
<protein>
    <submittedName>
        <fullName evidence="1">Uncharacterized protein</fullName>
    </submittedName>
</protein>
<dbReference type="EMBL" id="JAYMYJ010000030">
    <property type="protein sequence ID" value="MEB4590113.1"/>
    <property type="molecule type" value="Genomic_DNA"/>
</dbReference>
<reference evidence="2" key="1">
    <citation type="submission" date="2023-07" db="EMBL/GenBank/DDBJ databases">
        <title>The carbon used by Thiothrix.</title>
        <authorList>
            <person name="Chen L."/>
        </authorList>
    </citation>
    <scope>NUCLEOTIDE SEQUENCE [LARGE SCALE GENOMIC DNA]</scope>
</reference>
<dbReference type="Proteomes" id="UP001308005">
    <property type="component" value="Unassembled WGS sequence"/>
</dbReference>
<comment type="caution">
    <text evidence="1">The sequence shown here is derived from an EMBL/GenBank/DDBJ whole genome shotgun (WGS) entry which is preliminary data.</text>
</comment>
<reference evidence="1 2" key="2">
    <citation type="submission" date="2024-01" db="EMBL/GenBank/DDBJ databases">
        <authorList>
            <person name="Xie X."/>
        </authorList>
    </citation>
    <scope>NUCLEOTIDE SEQUENCE [LARGE SCALE GENOMIC DNA]</scope>
    <source>
        <strain evidence="1">SCUT-1</strain>
    </source>
</reference>